<name>J5RHC4_TRIAS</name>
<dbReference type="PANTHER" id="PTHR32015">
    <property type="entry name" value="FASTING INDUCED LIPASE"/>
    <property type="match status" value="1"/>
</dbReference>
<gene>
    <name evidence="2" type="ORF">A1Q1_03102</name>
</gene>
<dbReference type="GeneID" id="25986615"/>
<dbReference type="KEGG" id="tasa:A1Q1_03102"/>
<dbReference type="OrthoDB" id="9974421at2759"/>
<keyword evidence="1" id="KW-0732">Signal</keyword>
<accession>J5RHC4</accession>
<comment type="caution">
    <text evidence="2">The sequence shown here is derived from an EMBL/GenBank/DDBJ whole genome shotgun (WGS) entry which is preliminary data.</text>
</comment>
<dbReference type="AlphaFoldDB" id="J5RHC4"/>
<proteinExistence type="predicted"/>
<feature type="signal peptide" evidence="1">
    <location>
        <begin position="1"/>
        <end position="17"/>
    </location>
</feature>
<dbReference type="Pfam" id="PF01674">
    <property type="entry name" value="Lipase_2"/>
    <property type="match status" value="1"/>
</dbReference>
<evidence type="ECO:0000313" key="3">
    <source>
        <dbReference type="Proteomes" id="UP000002748"/>
    </source>
</evidence>
<dbReference type="Gene3D" id="3.40.50.1820">
    <property type="entry name" value="alpha/beta hydrolase"/>
    <property type="match status" value="1"/>
</dbReference>
<feature type="chain" id="PRO_5003785378" evidence="1">
    <location>
        <begin position="18"/>
        <end position="325"/>
    </location>
</feature>
<dbReference type="Proteomes" id="UP000002748">
    <property type="component" value="Unassembled WGS sequence"/>
</dbReference>
<sequence>MLLKTLLPLTALAGVMAGPIIDERAAADLAMRRDVEAVITEKMKAPTEEQVQEANKVAQGAGGGFNDWNCKMTDDRTPIIFLHGLTAPSLLNWFYIAPTFSSKGHCVYTPQYGTKDGILLGFNSLRDSSKWLKDYVQKVKASTGAGKVHLVGHSMGTTVSSYYMKFDGGADQVDKFVGFGCNYRGTSLYGINQLVRLVPFITTALIKICPSCNEFLSPSDFMNDLQRGGIAVDGPQYTNIVSKYDELVLPYTSGIMEERANVENIVLQDRCHFDFVGHSLQAIDPNVKNLIEWAIDGKQGPKPGCVANGIPFVHIRDGLEESELQ</sequence>
<dbReference type="InterPro" id="IPR029058">
    <property type="entry name" value="AB_hydrolase_fold"/>
</dbReference>
<dbReference type="VEuPathDB" id="FungiDB:A1Q1_03102"/>
<dbReference type="EMBL" id="ALBS01000021">
    <property type="protein sequence ID" value="EJT52648.1"/>
    <property type="molecule type" value="Genomic_DNA"/>
</dbReference>
<dbReference type="PANTHER" id="PTHR32015:SF1">
    <property type="entry name" value="LIPASE"/>
    <property type="match status" value="1"/>
</dbReference>
<reference evidence="2 3" key="1">
    <citation type="journal article" date="2012" name="Eukaryot. Cell">
        <title>Draft genome sequence of CBS 2479, the standard type strain of Trichosporon asahii.</title>
        <authorList>
            <person name="Yang R.Y."/>
            <person name="Li H.T."/>
            <person name="Zhu H."/>
            <person name="Zhou G.P."/>
            <person name="Wang M."/>
            <person name="Wang L."/>
        </authorList>
    </citation>
    <scope>NUCLEOTIDE SEQUENCE [LARGE SCALE GENOMIC DNA]</scope>
    <source>
        <strain evidence="3">ATCC 90039 / CBS 2479 / JCM 2466 / KCTC 7840 / NCYC 2677 / UAMH 7654</strain>
    </source>
</reference>
<dbReference type="GO" id="GO:0016042">
    <property type="term" value="P:lipid catabolic process"/>
    <property type="evidence" value="ECO:0007669"/>
    <property type="project" value="InterPro"/>
</dbReference>
<protein>
    <submittedName>
        <fullName evidence="2">Lipase</fullName>
    </submittedName>
</protein>
<organism evidence="2 3">
    <name type="scientific">Trichosporon asahii var. asahii (strain ATCC 90039 / CBS 2479 / JCM 2466 / KCTC 7840 / NBRC 103889/ NCYC 2677 / UAMH 7654)</name>
    <name type="common">Yeast</name>
    <dbReference type="NCBI Taxonomy" id="1186058"/>
    <lineage>
        <taxon>Eukaryota</taxon>
        <taxon>Fungi</taxon>
        <taxon>Dikarya</taxon>
        <taxon>Basidiomycota</taxon>
        <taxon>Agaricomycotina</taxon>
        <taxon>Tremellomycetes</taxon>
        <taxon>Trichosporonales</taxon>
        <taxon>Trichosporonaceae</taxon>
        <taxon>Trichosporon</taxon>
    </lineage>
</organism>
<evidence type="ECO:0000256" key="1">
    <source>
        <dbReference type="SAM" id="SignalP"/>
    </source>
</evidence>
<dbReference type="HOGENOM" id="CLU_029537_1_2_1"/>
<dbReference type="SUPFAM" id="SSF53474">
    <property type="entry name" value="alpha/beta-Hydrolases"/>
    <property type="match status" value="1"/>
</dbReference>
<dbReference type="GO" id="GO:0016298">
    <property type="term" value="F:lipase activity"/>
    <property type="evidence" value="ECO:0007669"/>
    <property type="project" value="TreeGrafter"/>
</dbReference>
<dbReference type="InterPro" id="IPR002918">
    <property type="entry name" value="Lipase_EstA/Esterase_EstB"/>
</dbReference>
<evidence type="ECO:0000313" key="2">
    <source>
        <dbReference type="EMBL" id="EJT52648.1"/>
    </source>
</evidence>
<dbReference type="RefSeq" id="XP_014183667.1">
    <property type="nucleotide sequence ID" value="XM_014328192.1"/>
</dbReference>